<protein>
    <submittedName>
        <fullName evidence="2">Uncharacterized protein</fullName>
    </submittedName>
</protein>
<feature type="region of interest" description="Disordered" evidence="1">
    <location>
        <begin position="83"/>
        <end position="150"/>
    </location>
</feature>
<dbReference type="OrthoDB" id="355208at2"/>
<evidence type="ECO:0000313" key="3">
    <source>
        <dbReference type="EMBL" id="ODR46737.1"/>
    </source>
</evidence>
<gene>
    <name evidence="2" type="ORF">BEH84_01895</name>
    <name evidence="3" type="ORF">BEI59_24950</name>
    <name evidence="4" type="ORF">BEI63_27140</name>
</gene>
<organism evidence="2 7">
    <name type="scientific">Eisenbergiella tayi</name>
    <dbReference type="NCBI Taxonomy" id="1432052"/>
    <lineage>
        <taxon>Bacteria</taxon>
        <taxon>Bacillati</taxon>
        <taxon>Bacillota</taxon>
        <taxon>Clostridia</taxon>
        <taxon>Lachnospirales</taxon>
        <taxon>Lachnospiraceae</taxon>
        <taxon>Eisenbergiella</taxon>
    </lineage>
</organism>
<dbReference type="AlphaFoldDB" id="A0A1E3AZP3"/>
<reference evidence="4 6" key="2">
    <citation type="submission" date="2016-08" db="EMBL/GenBank/DDBJ databases">
        <title>Characterization of Isolates of Eisenbergiella tayi Derived from Blood Cultures, Using Whole Genome Sequencing.</title>
        <authorList>
            <person name="Bernier A.-M."/>
            <person name="Burdz T."/>
            <person name="Wiebe D."/>
            <person name="Bernard K."/>
        </authorList>
    </citation>
    <scope>NUCLEOTIDE SEQUENCE [LARGE SCALE GENOMIC DNA]</scope>
    <source>
        <strain evidence="4 6">NML120146</strain>
    </source>
</reference>
<evidence type="ECO:0000313" key="2">
    <source>
        <dbReference type="EMBL" id="ODM14173.1"/>
    </source>
</evidence>
<dbReference type="Proteomes" id="UP000094869">
    <property type="component" value="Unassembled WGS sequence"/>
</dbReference>
<reference evidence="2 7" key="1">
    <citation type="submission" date="2016-07" db="EMBL/GenBank/DDBJ databases">
        <title>Characterization of isolates of Eisenbergiella tayi derived from blood cultures, using whole genome sequencing.</title>
        <authorList>
            <person name="Burdz T."/>
            <person name="Wiebe D."/>
            <person name="Huynh C."/>
            <person name="Bernard K."/>
        </authorList>
    </citation>
    <scope>NUCLEOTIDE SEQUENCE [LARGE SCALE GENOMIC DNA]</scope>
    <source>
        <strain evidence="2 7">NML 120489</strain>
    </source>
</reference>
<evidence type="ECO:0000313" key="4">
    <source>
        <dbReference type="EMBL" id="ODR46915.1"/>
    </source>
</evidence>
<evidence type="ECO:0000313" key="5">
    <source>
        <dbReference type="Proteomes" id="UP000094271"/>
    </source>
</evidence>
<reference evidence="3 5" key="3">
    <citation type="submission" date="2016-08" db="EMBL/GenBank/DDBJ databases">
        <authorList>
            <person name="Seilhamer J.J."/>
        </authorList>
    </citation>
    <scope>NUCLEOTIDE SEQUENCE [LARGE SCALE GENOMIC DNA]</scope>
    <source>
        <strain evidence="3 5">NML150140-1</strain>
    </source>
</reference>
<evidence type="ECO:0000313" key="7">
    <source>
        <dbReference type="Proteomes" id="UP000095003"/>
    </source>
</evidence>
<feature type="compositionally biased region" description="Polar residues" evidence="1">
    <location>
        <begin position="84"/>
        <end position="104"/>
    </location>
</feature>
<evidence type="ECO:0000256" key="1">
    <source>
        <dbReference type="SAM" id="MobiDB-lite"/>
    </source>
</evidence>
<dbReference type="PATRIC" id="fig|1432052.3.peg.2076"/>
<accession>A0A1E3AZP3</accession>
<proteinExistence type="predicted"/>
<dbReference type="EMBL" id="MEHD01000047">
    <property type="protein sequence ID" value="ODR46915.1"/>
    <property type="molecule type" value="Genomic_DNA"/>
</dbReference>
<feature type="compositionally biased region" description="Low complexity" evidence="1">
    <location>
        <begin position="131"/>
        <end position="146"/>
    </location>
</feature>
<dbReference type="Proteomes" id="UP000095003">
    <property type="component" value="Unassembled WGS sequence"/>
</dbReference>
<comment type="caution">
    <text evidence="2">The sequence shown here is derived from an EMBL/GenBank/DDBJ whole genome shotgun (WGS) entry which is preliminary data.</text>
</comment>
<dbReference type="GeneID" id="93300375"/>
<sequence>MGRYNTFDNRKTTDFGKEKTYEKITLYFMFHRNRVISVCLRNCTGLLQRGCGDNHCFYRRIDHRYRKGNRNWGASVTLALGEVSENSDGNTAPDNSNNSDSTPEMPSGSAPDGNGGFGGSSEVTQGDSANTITEDGTYTGTTYTSTGDDENALRVDGATVTIKNATLTANNSEALVIEGQNSIALENCDVIGNMSDTKGSSGSNGAQVEFTADSQTINGDIIVDNISTLDFSLTNGIVLNGTINFNGYTITLADGTVLK</sequence>
<dbReference type="EMBL" id="MCGI01000001">
    <property type="protein sequence ID" value="ODM14173.1"/>
    <property type="molecule type" value="Genomic_DNA"/>
</dbReference>
<dbReference type="Proteomes" id="UP000094271">
    <property type="component" value="Unassembled WGS sequence"/>
</dbReference>
<evidence type="ECO:0000313" key="6">
    <source>
        <dbReference type="Proteomes" id="UP000094869"/>
    </source>
</evidence>
<dbReference type="EMBL" id="MEHA01000023">
    <property type="protein sequence ID" value="ODR46737.1"/>
    <property type="molecule type" value="Genomic_DNA"/>
</dbReference>
<name>A0A1E3AZP3_9FIRM</name>
<dbReference type="RefSeq" id="WP_009255089.1">
    <property type="nucleotide sequence ID" value="NZ_BAABXS010000002.1"/>
</dbReference>
<feature type="compositionally biased region" description="Polar residues" evidence="1">
    <location>
        <begin position="121"/>
        <end position="130"/>
    </location>
</feature>
<keyword evidence="6" id="KW-1185">Reference proteome</keyword>